<organism evidence="2 3">
    <name type="scientific">Streptomyces flavidovirens</name>
    <dbReference type="NCBI Taxonomy" id="67298"/>
    <lineage>
        <taxon>Bacteria</taxon>
        <taxon>Bacillati</taxon>
        <taxon>Actinomycetota</taxon>
        <taxon>Actinomycetes</taxon>
        <taxon>Kitasatosporales</taxon>
        <taxon>Streptomycetaceae</taxon>
        <taxon>Streptomyces</taxon>
    </lineage>
</organism>
<dbReference type="EMBL" id="JBIAPK010000001">
    <property type="protein sequence ID" value="MFF3337660.1"/>
    <property type="molecule type" value="Genomic_DNA"/>
</dbReference>
<evidence type="ECO:0000259" key="1">
    <source>
        <dbReference type="SMART" id="SM00530"/>
    </source>
</evidence>
<accession>A0ABW6R840</accession>
<dbReference type="Proteomes" id="UP001601976">
    <property type="component" value="Unassembled WGS sequence"/>
</dbReference>
<dbReference type="SUPFAM" id="SSF47413">
    <property type="entry name" value="lambda repressor-like DNA-binding domains"/>
    <property type="match status" value="1"/>
</dbReference>
<dbReference type="InterPro" id="IPR010982">
    <property type="entry name" value="Lambda_DNA-bd_dom_sf"/>
</dbReference>
<evidence type="ECO:0000313" key="3">
    <source>
        <dbReference type="Proteomes" id="UP001601976"/>
    </source>
</evidence>
<sequence length="121" mass="12970">MEPRYDIEIEPEVRASLGSLPRGHTQWKIPDEHHVDPAYIEAGASIALGQAVYDFRIALGISEAELARRAGLIEAEVEQIEGGGAAPTLPLLRQLTSALDAQLDVSIDSDAMSLAFVPHAA</sequence>
<gene>
    <name evidence="2" type="ORF">ACFYWW_02825</name>
</gene>
<evidence type="ECO:0000313" key="2">
    <source>
        <dbReference type="EMBL" id="MFF3337660.1"/>
    </source>
</evidence>
<protein>
    <submittedName>
        <fullName evidence="2">Helix-turn-helix domain-containing protein</fullName>
    </submittedName>
</protein>
<comment type="caution">
    <text evidence="2">The sequence shown here is derived from an EMBL/GenBank/DDBJ whole genome shotgun (WGS) entry which is preliminary data.</text>
</comment>
<proteinExistence type="predicted"/>
<feature type="domain" description="HTH cro/C1-type" evidence="1">
    <location>
        <begin position="51"/>
        <end position="106"/>
    </location>
</feature>
<reference evidence="2 3" key="1">
    <citation type="submission" date="2024-10" db="EMBL/GenBank/DDBJ databases">
        <title>The Natural Products Discovery Center: Release of the First 8490 Sequenced Strains for Exploring Actinobacteria Biosynthetic Diversity.</title>
        <authorList>
            <person name="Kalkreuter E."/>
            <person name="Kautsar S.A."/>
            <person name="Yang D."/>
            <person name="Bader C.D."/>
            <person name="Teijaro C.N."/>
            <person name="Fluegel L."/>
            <person name="Davis C.M."/>
            <person name="Simpson J.R."/>
            <person name="Lauterbach L."/>
            <person name="Steele A.D."/>
            <person name="Gui C."/>
            <person name="Meng S."/>
            <person name="Li G."/>
            <person name="Viehrig K."/>
            <person name="Ye F."/>
            <person name="Su P."/>
            <person name="Kiefer A.F."/>
            <person name="Nichols A."/>
            <person name="Cepeda A.J."/>
            <person name="Yan W."/>
            <person name="Fan B."/>
            <person name="Jiang Y."/>
            <person name="Adhikari A."/>
            <person name="Zheng C.-J."/>
            <person name="Schuster L."/>
            <person name="Cowan T.M."/>
            <person name="Smanski M.J."/>
            <person name="Chevrette M.G."/>
            <person name="De Carvalho L.P.S."/>
            <person name="Shen B."/>
        </authorList>
    </citation>
    <scope>NUCLEOTIDE SEQUENCE [LARGE SCALE GENOMIC DNA]</scope>
    <source>
        <strain evidence="2 3">NPDC003029</strain>
    </source>
</reference>
<dbReference type="InterPro" id="IPR001387">
    <property type="entry name" value="Cro/C1-type_HTH"/>
</dbReference>
<dbReference type="Gene3D" id="1.10.260.40">
    <property type="entry name" value="lambda repressor-like DNA-binding domains"/>
    <property type="match status" value="1"/>
</dbReference>
<dbReference type="RefSeq" id="WP_355716048.1">
    <property type="nucleotide sequence ID" value="NZ_JBEXNP010000004.1"/>
</dbReference>
<name>A0ABW6R840_9ACTN</name>
<dbReference type="SMART" id="SM00530">
    <property type="entry name" value="HTH_XRE"/>
    <property type="match status" value="1"/>
</dbReference>
<keyword evidence="3" id="KW-1185">Reference proteome</keyword>
<dbReference type="CDD" id="cd00093">
    <property type="entry name" value="HTH_XRE"/>
    <property type="match status" value="1"/>
</dbReference>